<protein>
    <submittedName>
        <fullName evidence="1">Uncharacterized protein</fullName>
    </submittedName>
</protein>
<reference evidence="1 2" key="1">
    <citation type="submission" date="2017-09" db="EMBL/GenBank/DDBJ databases">
        <title>Depth-based differentiation of microbial function through sediment-hosted aquifers and enrichment of novel symbionts in the deep terrestrial subsurface.</title>
        <authorList>
            <person name="Probst A.J."/>
            <person name="Ladd B."/>
            <person name="Jarett J.K."/>
            <person name="Geller-Mcgrath D.E."/>
            <person name="Sieber C.M."/>
            <person name="Emerson J.B."/>
            <person name="Anantharaman K."/>
            <person name="Thomas B.C."/>
            <person name="Malmstrom R."/>
            <person name="Stieglmeier M."/>
            <person name="Klingl A."/>
            <person name="Woyke T."/>
            <person name="Ryan C.M."/>
            <person name="Banfield J.F."/>
        </authorList>
    </citation>
    <scope>NUCLEOTIDE SEQUENCE [LARGE SCALE GENOMIC DNA]</scope>
    <source>
        <strain evidence="1">CG23_combo_of_CG06-09_8_20_14_all_37_13</strain>
    </source>
</reference>
<dbReference type="Proteomes" id="UP000231480">
    <property type="component" value="Unassembled WGS sequence"/>
</dbReference>
<proteinExistence type="predicted"/>
<dbReference type="EMBL" id="PCRH01000007">
    <property type="protein sequence ID" value="PIP17368.1"/>
    <property type="molecule type" value="Genomic_DNA"/>
</dbReference>
<sequence length="87" mass="10383">MLLYLATANQKHLEKHPECPINKLDIQYKKDRKIYVAMITADFYNEANRPQQKGMFQFFDGVFLSKKAKIKDLKNLSEIIEWLNEIY</sequence>
<accession>A0A2G9YDR2</accession>
<dbReference type="AlphaFoldDB" id="A0A2G9YDR2"/>
<comment type="caution">
    <text evidence="1">The sequence shown here is derived from an EMBL/GenBank/DDBJ whole genome shotgun (WGS) entry which is preliminary data.</text>
</comment>
<organism evidence="1 2">
    <name type="scientific">Candidatus Portnoybacteria bacterium CG23_combo_of_CG06-09_8_20_14_all_37_13</name>
    <dbReference type="NCBI Taxonomy" id="1974819"/>
    <lineage>
        <taxon>Bacteria</taxon>
        <taxon>Candidatus Portnoyibacteriota</taxon>
    </lineage>
</organism>
<evidence type="ECO:0000313" key="1">
    <source>
        <dbReference type="EMBL" id="PIP17368.1"/>
    </source>
</evidence>
<name>A0A2G9YDR2_9BACT</name>
<gene>
    <name evidence="1" type="ORF">COX44_00295</name>
</gene>
<evidence type="ECO:0000313" key="2">
    <source>
        <dbReference type="Proteomes" id="UP000231480"/>
    </source>
</evidence>